<name>A0A2W7HZS5_9PROT</name>
<keyword evidence="2" id="KW-1185">Reference proteome</keyword>
<dbReference type="AlphaFoldDB" id="A0A2W7HZS5"/>
<dbReference type="Proteomes" id="UP000249688">
    <property type="component" value="Unassembled WGS sequence"/>
</dbReference>
<reference evidence="1 2" key="1">
    <citation type="submission" date="2018-06" db="EMBL/GenBank/DDBJ databases">
        <title>Genomic Encyclopedia of Archaeal and Bacterial Type Strains, Phase II (KMG-II): from individual species to whole genera.</title>
        <authorList>
            <person name="Goeker M."/>
        </authorList>
    </citation>
    <scope>NUCLEOTIDE SEQUENCE [LARGE SCALE GENOMIC DNA]</scope>
    <source>
        <strain evidence="1 2">DSM 24525</strain>
    </source>
</reference>
<dbReference type="EMBL" id="QKYU01000034">
    <property type="protein sequence ID" value="PZW38712.1"/>
    <property type="molecule type" value="Genomic_DNA"/>
</dbReference>
<evidence type="ECO:0000313" key="2">
    <source>
        <dbReference type="Proteomes" id="UP000249688"/>
    </source>
</evidence>
<accession>A0A2W7HZS5</accession>
<dbReference type="OrthoDB" id="9786503at2"/>
<protein>
    <submittedName>
        <fullName evidence="1">Uncharacterized protein</fullName>
    </submittedName>
</protein>
<gene>
    <name evidence="1" type="ORF">C8P66_1346</name>
</gene>
<sequence length="148" mass="16224">MALPLPRRRALTITESAEHTRAKHRLAKWLTAFAAEAGAAAPFRVVVEYPFTERGGGVMAWDQCGFSQKPTIATLRKRWGALICICDMVLIERGTVTTAVEVVKTNPTPHWKIAWLRSHGVVVYEAAAEAILDCKGRPASLDALMVLA</sequence>
<dbReference type="RefSeq" id="WP_111400269.1">
    <property type="nucleotide sequence ID" value="NZ_QKYU01000034.1"/>
</dbReference>
<organism evidence="1 2">
    <name type="scientific">Humitalea rosea</name>
    <dbReference type="NCBI Taxonomy" id="990373"/>
    <lineage>
        <taxon>Bacteria</taxon>
        <taxon>Pseudomonadati</taxon>
        <taxon>Pseudomonadota</taxon>
        <taxon>Alphaproteobacteria</taxon>
        <taxon>Acetobacterales</taxon>
        <taxon>Roseomonadaceae</taxon>
        <taxon>Humitalea</taxon>
    </lineage>
</organism>
<comment type="caution">
    <text evidence="1">The sequence shown here is derived from an EMBL/GenBank/DDBJ whole genome shotgun (WGS) entry which is preliminary data.</text>
</comment>
<proteinExistence type="predicted"/>
<evidence type="ECO:0000313" key="1">
    <source>
        <dbReference type="EMBL" id="PZW38712.1"/>
    </source>
</evidence>